<reference evidence="1 2" key="1">
    <citation type="submission" date="2019-05" db="EMBL/GenBank/DDBJ databases">
        <title>We sequenced the genome of Paenibacillus hemerocallicola KCTC 33185 for further insight into its adaptation and study the phylogeny of Paenibacillus.</title>
        <authorList>
            <person name="Narsing Rao M.P."/>
        </authorList>
    </citation>
    <scope>NUCLEOTIDE SEQUENCE [LARGE SCALE GENOMIC DNA]</scope>
    <source>
        <strain evidence="1 2">KCTC 33185</strain>
    </source>
</reference>
<dbReference type="OrthoDB" id="235867at2"/>
<sequence>MVEPILYPGPESFSSPEEWVALRELMRKNDPNHYVKTLHISEQRLGRPDGWNGGPQWQIGMTGTLDPAAFAA</sequence>
<organism evidence="1 2">
    <name type="scientific">Paenibacillus hemerocallicola</name>
    <dbReference type="NCBI Taxonomy" id="1172614"/>
    <lineage>
        <taxon>Bacteria</taxon>
        <taxon>Bacillati</taxon>
        <taxon>Bacillota</taxon>
        <taxon>Bacilli</taxon>
        <taxon>Bacillales</taxon>
        <taxon>Paenibacillaceae</taxon>
        <taxon>Paenibacillus</taxon>
    </lineage>
</organism>
<accession>A0A5C4TGR4</accession>
<dbReference type="Proteomes" id="UP000307943">
    <property type="component" value="Unassembled WGS sequence"/>
</dbReference>
<comment type="caution">
    <text evidence="1">The sequence shown here is derived from an EMBL/GenBank/DDBJ whole genome shotgun (WGS) entry which is preliminary data.</text>
</comment>
<keyword evidence="2" id="KW-1185">Reference proteome</keyword>
<proteinExistence type="predicted"/>
<name>A0A5C4TGR4_9BACL</name>
<dbReference type="EMBL" id="VDCQ01000003">
    <property type="protein sequence ID" value="TNJ67777.1"/>
    <property type="molecule type" value="Genomic_DNA"/>
</dbReference>
<evidence type="ECO:0000313" key="2">
    <source>
        <dbReference type="Proteomes" id="UP000307943"/>
    </source>
</evidence>
<evidence type="ECO:0000313" key="1">
    <source>
        <dbReference type="EMBL" id="TNJ67777.1"/>
    </source>
</evidence>
<protein>
    <submittedName>
        <fullName evidence="1">Uncharacterized protein</fullName>
    </submittedName>
</protein>
<dbReference type="RefSeq" id="WP_139600680.1">
    <property type="nucleotide sequence ID" value="NZ_VDCQ01000003.1"/>
</dbReference>
<dbReference type="AlphaFoldDB" id="A0A5C4TGR4"/>
<gene>
    <name evidence="1" type="ORF">FE784_03230</name>
</gene>